<dbReference type="OrthoDB" id="2796893at2759"/>
<evidence type="ECO:0000313" key="1">
    <source>
        <dbReference type="EMBL" id="KAF9466966.1"/>
    </source>
</evidence>
<evidence type="ECO:0000313" key="2">
    <source>
        <dbReference type="Proteomes" id="UP000807353"/>
    </source>
</evidence>
<dbReference type="AlphaFoldDB" id="A0A9P5YFM1"/>
<name>A0A9P5YFM1_9AGAR</name>
<protein>
    <submittedName>
        <fullName evidence="1">Uncharacterized protein</fullName>
    </submittedName>
</protein>
<sequence>MLPGPTPRYLPISVNNATGVTEHGPHSHAICQDDLGWMYNLAGMSPCLVSSGVLAACYGPSWDIPPLNRSNHYTPPDSTTVNDCSCSWSAYNLLSACTACQGFPESLLSWGLYKLKCPSQLLSNSFFPVTVSLNIPIPFWAATDPSTWPDQKFKVTTAHLLFNQEFPKS</sequence>
<reference evidence="1" key="1">
    <citation type="submission" date="2020-11" db="EMBL/GenBank/DDBJ databases">
        <authorList>
            <consortium name="DOE Joint Genome Institute"/>
            <person name="Ahrendt S."/>
            <person name="Riley R."/>
            <person name="Andreopoulos W."/>
            <person name="Labutti K."/>
            <person name="Pangilinan J."/>
            <person name="Ruiz-Duenas F.J."/>
            <person name="Barrasa J.M."/>
            <person name="Sanchez-Garcia M."/>
            <person name="Camarero S."/>
            <person name="Miyauchi S."/>
            <person name="Serrano A."/>
            <person name="Linde D."/>
            <person name="Babiker R."/>
            <person name="Drula E."/>
            <person name="Ayuso-Fernandez I."/>
            <person name="Pacheco R."/>
            <person name="Padilla G."/>
            <person name="Ferreira P."/>
            <person name="Barriuso J."/>
            <person name="Kellner H."/>
            <person name="Castanera R."/>
            <person name="Alfaro M."/>
            <person name="Ramirez L."/>
            <person name="Pisabarro A.G."/>
            <person name="Kuo A."/>
            <person name="Tritt A."/>
            <person name="Lipzen A."/>
            <person name="He G."/>
            <person name="Yan M."/>
            <person name="Ng V."/>
            <person name="Cullen D."/>
            <person name="Martin F."/>
            <person name="Rosso M.-N."/>
            <person name="Henrissat B."/>
            <person name="Hibbett D."/>
            <person name="Martinez A.T."/>
            <person name="Grigoriev I.V."/>
        </authorList>
    </citation>
    <scope>NUCLEOTIDE SEQUENCE</scope>
    <source>
        <strain evidence="1">CBS 247.69</strain>
    </source>
</reference>
<dbReference type="EMBL" id="MU150239">
    <property type="protein sequence ID" value="KAF9466966.1"/>
    <property type="molecule type" value="Genomic_DNA"/>
</dbReference>
<gene>
    <name evidence="1" type="ORF">BDZ94DRAFT_94189</name>
</gene>
<proteinExistence type="predicted"/>
<dbReference type="Proteomes" id="UP000807353">
    <property type="component" value="Unassembled WGS sequence"/>
</dbReference>
<comment type="caution">
    <text evidence="1">The sequence shown here is derived from an EMBL/GenBank/DDBJ whole genome shotgun (WGS) entry which is preliminary data.</text>
</comment>
<organism evidence="1 2">
    <name type="scientific">Collybia nuda</name>
    <dbReference type="NCBI Taxonomy" id="64659"/>
    <lineage>
        <taxon>Eukaryota</taxon>
        <taxon>Fungi</taxon>
        <taxon>Dikarya</taxon>
        <taxon>Basidiomycota</taxon>
        <taxon>Agaricomycotina</taxon>
        <taxon>Agaricomycetes</taxon>
        <taxon>Agaricomycetidae</taxon>
        <taxon>Agaricales</taxon>
        <taxon>Tricholomatineae</taxon>
        <taxon>Clitocybaceae</taxon>
        <taxon>Collybia</taxon>
    </lineage>
</organism>
<keyword evidence="2" id="KW-1185">Reference proteome</keyword>
<accession>A0A9P5YFM1</accession>